<dbReference type="EMBL" id="SHKO01000001">
    <property type="protein sequence ID" value="RZT99088.1"/>
    <property type="molecule type" value="Genomic_DNA"/>
</dbReference>
<dbReference type="Pfam" id="PF03372">
    <property type="entry name" value="Exo_endo_phos"/>
    <property type="match status" value="1"/>
</dbReference>
<dbReference type="OrthoDB" id="9793162at2"/>
<organism evidence="2 3">
    <name type="scientific">Advenella incenata</name>
    <dbReference type="NCBI Taxonomy" id="267800"/>
    <lineage>
        <taxon>Bacteria</taxon>
        <taxon>Pseudomonadati</taxon>
        <taxon>Pseudomonadota</taxon>
        <taxon>Betaproteobacteria</taxon>
        <taxon>Burkholderiales</taxon>
        <taxon>Alcaligenaceae</taxon>
    </lineage>
</organism>
<evidence type="ECO:0000313" key="2">
    <source>
        <dbReference type="EMBL" id="RZT99088.1"/>
    </source>
</evidence>
<keyword evidence="2" id="KW-0540">Nuclease</keyword>
<dbReference type="AlphaFoldDB" id="A0A4Q7VS63"/>
<dbReference type="InterPro" id="IPR036691">
    <property type="entry name" value="Endo/exonu/phosph_ase_sf"/>
</dbReference>
<keyword evidence="2" id="KW-0378">Hydrolase</keyword>
<reference evidence="2 3" key="1">
    <citation type="submission" date="2019-02" db="EMBL/GenBank/DDBJ databases">
        <title>Genomic Encyclopedia of Type Strains, Phase IV (KMG-IV): sequencing the most valuable type-strain genomes for metagenomic binning, comparative biology and taxonomic classification.</title>
        <authorList>
            <person name="Goeker M."/>
        </authorList>
    </citation>
    <scope>NUCLEOTIDE SEQUENCE [LARGE SCALE GENOMIC DNA]</scope>
    <source>
        <strain evidence="2 3">DSM 23814</strain>
    </source>
</reference>
<dbReference type="InterPro" id="IPR051916">
    <property type="entry name" value="GPI-anchor_lipid_remodeler"/>
</dbReference>
<dbReference type="RefSeq" id="WP_128396077.1">
    <property type="nucleotide sequence ID" value="NZ_SHKO01000001.1"/>
</dbReference>
<evidence type="ECO:0000259" key="1">
    <source>
        <dbReference type="Pfam" id="PF03372"/>
    </source>
</evidence>
<sequence length="269" mass="30469">MTTLKVVSYNIHKGKSAFGKRVSLADLQSGLTQLSADLVFLQEVQGRNSRFESLHAQQDMLANHLSMDVCYGCNAVRTDTDHGNALLSRFRIVEHENEDISDHRLEQRGVLHARVEIDGRTVHCFVAHLGLFAASRGRQVVAIIERIKRLVPDNEPLILAGDFNDWNEKLAPYFDHELGLHEVFANSPLRIDNELPRLKTSLRSMMDGRGLMAVDQLAPPRTFPAMFPWLRLDRMYQRGFTILSAQVLKGRPWARISDHAPILAELELA</sequence>
<dbReference type="GO" id="GO:0004519">
    <property type="term" value="F:endonuclease activity"/>
    <property type="evidence" value="ECO:0007669"/>
    <property type="project" value="UniProtKB-KW"/>
</dbReference>
<dbReference type="Proteomes" id="UP000293398">
    <property type="component" value="Unassembled WGS sequence"/>
</dbReference>
<proteinExistence type="predicted"/>
<dbReference type="InterPro" id="IPR005135">
    <property type="entry name" value="Endo/exonuclease/phosphatase"/>
</dbReference>
<gene>
    <name evidence="2" type="ORF">EV681_0870</name>
</gene>
<keyword evidence="3" id="KW-1185">Reference proteome</keyword>
<name>A0A4Q7VS63_9BURK</name>
<dbReference type="PANTHER" id="PTHR14859:SF1">
    <property type="entry name" value="PGAP2-INTERACTING PROTEIN"/>
    <property type="match status" value="1"/>
</dbReference>
<dbReference type="Gene3D" id="3.60.10.10">
    <property type="entry name" value="Endonuclease/exonuclease/phosphatase"/>
    <property type="match status" value="1"/>
</dbReference>
<feature type="domain" description="Endonuclease/exonuclease/phosphatase" evidence="1">
    <location>
        <begin position="8"/>
        <end position="259"/>
    </location>
</feature>
<dbReference type="GO" id="GO:0004527">
    <property type="term" value="F:exonuclease activity"/>
    <property type="evidence" value="ECO:0007669"/>
    <property type="project" value="UniProtKB-KW"/>
</dbReference>
<protein>
    <submittedName>
        <fullName evidence="2">Endonuclease/exonuclease/phosphatase family metal-dependent hydrolase</fullName>
    </submittedName>
</protein>
<evidence type="ECO:0000313" key="3">
    <source>
        <dbReference type="Proteomes" id="UP000293398"/>
    </source>
</evidence>
<comment type="caution">
    <text evidence="2">The sequence shown here is derived from an EMBL/GenBank/DDBJ whole genome shotgun (WGS) entry which is preliminary data.</text>
</comment>
<keyword evidence="2" id="KW-0269">Exonuclease</keyword>
<dbReference type="GO" id="GO:0016020">
    <property type="term" value="C:membrane"/>
    <property type="evidence" value="ECO:0007669"/>
    <property type="project" value="GOC"/>
</dbReference>
<dbReference type="GO" id="GO:0006506">
    <property type="term" value="P:GPI anchor biosynthetic process"/>
    <property type="evidence" value="ECO:0007669"/>
    <property type="project" value="TreeGrafter"/>
</dbReference>
<dbReference type="SUPFAM" id="SSF56219">
    <property type="entry name" value="DNase I-like"/>
    <property type="match status" value="1"/>
</dbReference>
<dbReference type="PANTHER" id="PTHR14859">
    <property type="entry name" value="CALCOFLUOR WHITE HYPERSENSITIVE PROTEIN PRECURSOR"/>
    <property type="match status" value="1"/>
</dbReference>
<accession>A0A4Q7VS63</accession>
<keyword evidence="2" id="KW-0255">Endonuclease</keyword>